<dbReference type="RefSeq" id="WP_039472157.1">
    <property type="nucleotide sequence ID" value="NZ_JSYN01000004.1"/>
</dbReference>
<dbReference type="InterPro" id="IPR036950">
    <property type="entry name" value="PBP_transglycosylase"/>
</dbReference>
<dbReference type="GO" id="GO:0008955">
    <property type="term" value="F:peptidoglycan glycosyltransferase activity"/>
    <property type="evidence" value="ECO:0007669"/>
    <property type="project" value="UniProtKB-EC"/>
</dbReference>
<keyword evidence="9" id="KW-0511">Multifunctional enzyme</keyword>
<dbReference type="AlphaFoldDB" id="A0A0C1DP22"/>
<dbReference type="SUPFAM" id="SSF56601">
    <property type="entry name" value="beta-lactamase/transpeptidase-like"/>
    <property type="match status" value="1"/>
</dbReference>
<evidence type="ECO:0000256" key="2">
    <source>
        <dbReference type="ARBA" id="ARBA00007090"/>
    </source>
</evidence>
<keyword evidence="12" id="KW-1133">Transmembrane helix</keyword>
<dbReference type="InterPro" id="IPR001264">
    <property type="entry name" value="Glyco_trans_51"/>
</dbReference>
<comment type="caution">
    <text evidence="16">The sequence shown here is derived from an EMBL/GenBank/DDBJ whole genome shotgun (WGS) entry which is preliminary data.</text>
</comment>
<dbReference type="InterPro" id="IPR011815">
    <property type="entry name" value="PBP_1c"/>
</dbReference>
<dbReference type="Pfam" id="PF06832">
    <property type="entry name" value="BiPBP_C"/>
    <property type="match status" value="1"/>
</dbReference>
<proteinExistence type="inferred from homology"/>
<comment type="catalytic activity">
    <reaction evidence="11">
        <text>[GlcNAc-(1-&gt;4)-Mur2Ac(oyl-L-Ala-gamma-D-Glu-L-Lys-D-Ala-D-Ala)](n)-di-trans,octa-cis-undecaprenyl diphosphate + beta-D-GlcNAc-(1-&gt;4)-Mur2Ac(oyl-L-Ala-gamma-D-Glu-L-Lys-D-Ala-D-Ala)-di-trans,octa-cis-undecaprenyl diphosphate = [GlcNAc-(1-&gt;4)-Mur2Ac(oyl-L-Ala-gamma-D-Glu-L-Lys-D-Ala-D-Ala)](n+1)-di-trans,octa-cis-undecaprenyl diphosphate + di-trans,octa-cis-undecaprenyl diphosphate + H(+)</text>
        <dbReference type="Rhea" id="RHEA:23708"/>
        <dbReference type="Rhea" id="RHEA-COMP:9602"/>
        <dbReference type="Rhea" id="RHEA-COMP:9603"/>
        <dbReference type="ChEBI" id="CHEBI:15378"/>
        <dbReference type="ChEBI" id="CHEBI:58405"/>
        <dbReference type="ChEBI" id="CHEBI:60033"/>
        <dbReference type="ChEBI" id="CHEBI:78435"/>
        <dbReference type="EC" id="2.4.99.28"/>
    </reaction>
</comment>
<keyword evidence="6" id="KW-0328">Glycosyltransferase</keyword>
<dbReference type="InterPro" id="IPR023346">
    <property type="entry name" value="Lysozyme-like_dom_sf"/>
</dbReference>
<dbReference type="InterPro" id="IPR012338">
    <property type="entry name" value="Beta-lactam/transpept-like"/>
</dbReference>
<keyword evidence="12" id="KW-0812">Transmembrane</keyword>
<keyword evidence="5" id="KW-0645">Protease</keyword>
<dbReference type="InterPro" id="IPR050396">
    <property type="entry name" value="Glycosyltr_51/Transpeptidase"/>
</dbReference>
<comment type="pathway">
    <text evidence="1">Cell wall biogenesis; peptidoglycan biosynthesis.</text>
</comment>
<dbReference type="GO" id="GO:0009252">
    <property type="term" value="P:peptidoglycan biosynthetic process"/>
    <property type="evidence" value="ECO:0007669"/>
    <property type="project" value="InterPro"/>
</dbReference>
<feature type="domain" description="Glycosyl transferase family 51" evidence="14">
    <location>
        <begin position="59"/>
        <end position="219"/>
    </location>
</feature>
<keyword evidence="17" id="KW-1185">Reference proteome</keyword>
<dbReference type="GO" id="GO:0004180">
    <property type="term" value="F:carboxypeptidase activity"/>
    <property type="evidence" value="ECO:0007669"/>
    <property type="project" value="UniProtKB-KW"/>
</dbReference>
<evidence type="ECO:0000259" key="13">
    <source>
        <dbReference type="Pfam" id="PF00905"/>
    </source>
</evidence>
<evidence type="ECO:0000256" key="9">
    <source>
        <dbReference type="ARBA" id="ARBA00023268"/>
    </source>
</evidence>
<evidence type="ECO:0000256" key="3">
    <source>
        <dbReference type="ARBA" id="ARBA00007739"/>
    </source>
</evidence>
<evidence type="ECO:0000313" key="17">
    <source>
        <dbReference type="Proteomes" id="UP000031246"/>
    </source>
</evidence>
<gene>
    <name evidence="16" type="ORF">OC25_04285</name>
</gene>
<dbReference type="NCBIfam" id="TIGR02073">
    <property type="entry name" value="PBP_1c"/>
    <property type="match status" value="1"/>
</dbReference>
<dbReference type="EMBL" id="JSYN01000004">
    <property type="protein sequence ID" value="KIA95780.1"/>
    <property type="molecule type" value="Genomic_DNA"/>
</dbReference>
<dbReference type="Proteomes" id="UP000031246">
    <property type="component" value="Unassembled WGS sequence"/>
</dbReference>
<evidence type="ECO:0000259" key="14">
    <source>
        <dbReference type="Pfam" id="PF00912"/>
    </source>
</evidence>
<evidence type="ECO:0000259" key="15">
    <source>
        <dbReference type="Pfam" id="PF06832"/>
    </source>
</evidence>
<dbReference type="Gene3D" id="1.10.3810.10">
    <property type="entry name" value="Biosynthetic peptidoglycan transglycosylase-like"/>
    <property type="match status" value="1"/>
</dbReference>
<evidence type="ECO:0000256" key="4">
    <source>
        <dbReference type="ARBA" id="ARBA00022645"/>
    </source>
</evidence>
<accession>A0A0C1DP22</accession>
<dbReference type="SUPFAM" id="SSF53955">
    <property type="entry name" value="Lysozyme-like"/>
    <property type="match status" value="1"/>
</dbReference>
<feature type="domain" description="Penicillin-binding C-terminal" evidence="15">
    <location>
        <begin position="699"/>
        <end position="777"/>
    </location>
</feature>
<dbReference type="Pfam" id="PF00912">
    <property type="entry name" value="Transgly"/>
    <property type="match status" value="1"/>
</dbReference>
<organism evidence="16 17">
    <name type="scientific">Pedobacter kyungheensis</name>
    <dbReference type="NCBI Taxonomy" id="1069985"/>
    <lineage>
        <taxon>Bacteria</taxon>
        <taxon>Pseudomonadati</taxon>
        <taxon>Bacteroidota</taxon>
        <taxon>Sphingobacteriia</taxon>
        <taxon>Sphingobacteriales</taxon>
        <taxon>Sphingobacteriaceae</taxon>
        <taxon>Pedobacter</taxon>
    </lineage>
</organism>
<feature type="domain" description="Penicillin-binding protein transpeptidase" evidence="13">
    <location>
        <begin position="302"/>
        <end position="562"/>
    </location>
</feature>
<evidence type="ECO:0000256" key="8">
    <source>
        <dbReference type="ARBA" id="ARBA00022801"/>
    </source>
</evidence>
<sequence>MNKIPKAFLISDIVCVVLLLVFLFSLPAKLFKTPTSYVIEARNGNLLSAAIASDGQWRFPVADSVPVKFKDCIIAFEDKRFYHHFGVDLLAMGRAMKQNFRAKSVVSGGSTLSMQVIRLSRKQDRTIWQKLLEVILAVRLEIKYNKDEIIGLYAANAPFGSNVVGLEAASWRYYGRDAKTLSWGEMATLAVLPNSPSLVHPGKNSEKLIKKRNDLLDKLVKLKYIDQTTANLSKLEPVPGKPLPLPQNAPHLLNRFKAEQKNLDVNSTRITSTLDENIQIKVNAILKRYNNRYRANDINNISALILDVRSRQVVSYVGNIYQPENIDLQSHVDMIKALRSPGSTLKPFLYASMMNDGFILPHTLIADIPTQIAGYSPQNYDLGYDGAIAADKALSRSLNIPAVKMLQQYKYERFYDKLKKIGISTLNQPADHYGLSLILGGSEVTMWDLANTYMGMARTLNHFNTYKGLYNPNDYLQASYLKDSKKDETDLQRNSFLDHGAIWATFNAMEEVMRPGDEGLWEQFSSSQRIAWKTGTSFGFRDAWAVGLTPNYVVCVWVGNADGEGRPGLVGIEAAAPVMFDIFRLLPNGKWFETPATKLKKLKICRQSGYKAGEYCENVVEELVPPAGEKTAVCPYHKLIHLDKTGAYRVTDLCESVTQMQHKSWFILPPAMEYYYKIKNSDYKSLPPFKSGCDVSGGNSVMELIYPKNNATVYIPLELDGTRGKIVLNAAHRNPHAKIYWHLDNEYITTTTNFHQLAINPPPGKHTLTLVDESGERLVQVFTVLDKEKGKSP</sequence>
<dbReference type="OrthoDB" id="9766909at2"/>
<comment type="similarity">
    <text evidence="3">In the N-terminal section; belongs to the glycosyltransferase 51 family.</text>
</comment>
<dbReference type="Gene3D" id="3.40.710.10">
    <property type="entry name" value="DD-peptidase/beta-lactamase superfamily"/>
    <property type="match status" value="1"/>
</dbReference>
<evidence type="ECO:0000256" key="5">
    <source>
        <dbReference type="ARBA" id="ARBA00022670"/>
    </source>
</evidence>
<dbReference type="InterPro" id="IPR001460">
    <property type="entry name" value="PCN-bd_Tpept"/>
</dbReference>
<evidence type="ECO:0000256" key="10">
    <source>
        <dbReference type="ARBA" id="ARBA00044770"/>
    </source>
</evidence>
<dbReference type="Pfam" id="PF00905">
    <property type="entry name" value="Transpeptidase"/>
    <property type="match status" value="1"/>
</dbReference>
<evidence type="ECO:0000256" key="6">
    <source>
        <dbReference type="ARBA" id="ARBA00022676"/>
    </source>
</evidence>
<protein>
    <recommendedName>
        <fullName evidence="10">peptidoglycan glycosyltransferase</fullName>
        <ecNumber evidence="10">2.4.99.28</ecNumber>
    </recommendedName>
</protein>
<evidence type="ECO:0000256" key="11">
    <source>
        <dbReference type="ARBA" id="ARBA00049902"/>
    </source>
</evidence>
<reference evidence="16 17" key="1">
    <citation type="submission" date="2014-10" db="EMBL/GenBank/DDBJ databases">
        <title>Pedobacter Kyungheensis.</title>
        <authorList>
            <person name="Anderson B.M."/>
            <person name="Newman J.D."/>
        </authorList>
    </citation>
    <scope>NUCLEOTIDE SEQUENCE [LARGE SCALE GENOMIC DNA]</scope>
    <source>
        <strain evidence="16 17">KACC 16221</strain>
    </source>
</reference>
<evidence type="ECO:0000256" key="7">
    <source>
        <dbReference type="ARBA" id="ARBA00022679"/>
    </source>
</evidence>
<evidence type="ECO:0000313" key="16">
    <source>
        <dbReference type="EMBL" id="KIA95780.1"/>
    </source>
</evidence>
<dbReference type="GO" id="GO:0030288">
    <property type="term" value="C:outer membrane-bounded periplasmic space"/>
    <property type="evidence" value="ECO:0007669"/>
    <property type="project" value="TreeGrafter"/>
</dbReference>
<keyword evidence="4" id="KW-0121">Carboxypeptidase</keyword>
<dbReference type="GO" id="GO:0008658">
    <property type="term" value="F:penicillin binding"/>
    <property type="evidence" value="ECO:0007669"/>
    <property type="project" value="InterPro"/>
</dbReference>
<comment type="similarity">
    <text evidence="2">In the C-terminal section; belongs to the transpeptidase family.</text>
</comment>
<dbReference type="EC" id="2.4.99.28" evidence="10"/>
<feature type="transmembrane region" description="Helical" evidence="12">
    <location>
        <begin position="7"/>
        <end position="26"/>
    </location>
</feature>
<dbReference type="GO" id="GO:0006508">
    <property type="term" value="P:proteolysis"/>
    <property type="evidence" value="ECO:0007669"/>
    <property type="project" value="UniProtKB-KW"/>
</dbReference>
<name>A0A0C1DP22_9SPHI</name>
<keyword evidence="7" id="KW-0808">Transferase</keyword>
<keyword evidence="12" id="KW-0472">Membrane</keyword>
<dbReference type="PANTHER" id="PTHR32282:SF15">
    <property type="entry name" value="PENICILLIN-BINDING PROTEIN 1C"/>
    <property type="match status" value="1"/>
</dbReference>
<evidence type="ECO:0000256" key="12">
    <source>
        <dbReference type="SAM" id="Phobius"/>
    </source>
</evidence>
<dbReference type="InterPro" id="IPR009647">
    <property type="entry name" value="PBP_C"/>
</dbReference>
<keyword evidence="8" id="KW-0378">Hydrolase</keyword>
<evidence type="ECO:0000256" key="1">
    <source>
        <dbReference type="ARBA" id="ARBA00004752"/>
    </source>
</evidence>
<dbReference type="PANTHER" id="PTHR32282">
    <property type="entry name" value="BINDING PROTEIN TRANSPEPTIDASE, PUTATIVE-RELATED"/>
    <property type="match status" value="1"/>
</dbReference>